<evidence type="ECO:0000256" key="1">
    <source>
        <dbReference type="SAM" id="MobiDB-lite"/>
    </source>
</evidence>
<dbReference type="OrthoDB" id="4961011at2759"/>
<gene>
    <name evidence="2" type="ORF">C2857_006870</name>
</gene>
<feature type="compositionally biased region" description="Basic residues" evidence="1">
    <location>
        <begin position="146"/>
        <end position="155"/>
    </location>
</feature>
<dbReference type="Proteomes" id="UP000594364">
    <property type="component" value="Chromosome 1"/>
</dbReference>
<feature type="compositionally biased region" description="Polar residues" evidence="1">
    <location>
        <begin position="166"/>
        <end position="190"/>
    </location>
</feature>
<evidence type="ECO:0000313" key="3">
    <source>
        <dbReference type="Proteomes" id="UP000594364"/>
    </source>
</evidence>
<accession>A0A7S9KLY9</accession>
<proteinExistence type="predicted"/>
<keyword evidence="3" id="KW-1185">Reference proteome</keyword>
<reference evidence="2 3" key="1">
    <citation type="journal article" date="2018" name="PLoS Genet.">
        <title>Repeat elements organise 3D genome structure and mediate transcription in the filamentous fungus Epichloe festucae.</title>
        <authorList>
            <person name="Winter D.J."/>
            <person name="Ganley A.R.D."/>
            <person name="Young C.A."/>
            <person name="Liachko I."/>
            <person name="Schardl C.L."/>
            <person name="Dupont P.Y."/>
            <person name="Berry D."/>
            <person name="Ram A."/>
            <person name="Scott B."/>
            <person name="Cox M.P."/>
        </authorList>
    </citation>
    <scope>NUCLEOTIDE SEQUENCE [LARGE SCALE GENOMIC DNA]</scope>
    <source>
        <strain evidence="2 3">Fl1</strain>
    </source>
</reference>
<organism evidence="2 3">
    <name type="scientific">Epichloe festucae (strain Fl1)</name>
    <dbReference type="NCBI Taxonomy" id="877507"/>
    <lineage>
        <taxon>Eukaryota</taxon>
        <taxon>Fungi</taxon>
        <taxon>Dikarya</taxon>
        <taxon>Ascomycota</taxon>
        <taxon>Pezizomycotina</taxon>
        <taxon>Sordariomycetes</taxon>
        <taxon>Hypocreomycetidae</taxon>
        <taxon>Hypocreales</taxon>
        <taxon>Clavicipitaceae</taxon>
        <taxon>Epichloe</taxon>
    </lineage>
</organism>
<feature type="region of interest" description="Disordered" evidence="1">
    <location>
        <begin position="146"/>
        <end position="203"/>
    </location>
</feature>
<sequence length="333" mass="37228">MQLDIDISVPPDTSENPVEKLAYELLCQEYRSRYLNLSYIEKDDFWRVLQKVTVKPSMTCVSKHTSSALHFNRPPTVAEFELLAILYGVHACANRHWFRAYAAEHPEILEPRFIGVIAQIGKCELKNIIQGRITMPRISMRKIPFGHHRSVRRGARPPLSRGAVLTHSSIGTNNPQRPTPSTHDSGSTVPESAPPVPENSPAAPFVEVADSEDSGGEDDTIKAEYVEEILVPSRDITIAADSPTLNLEDVATKLQSFVTQSTAAVQNLHDALRSFERKLAWLGNKLDCMETRNHGVASEISNLGISHWTLRRDHTDLQRRHAQLCEVIRSSAT</sequence>
<dbReference type="AlphaFoldDB" id="A0A7S9KLY9"/>
<evidence type="ECO:0000313" key="2">
    <source>
        <dbReference type="EMBL" id="QPG94734.1"/>
    </source>
</evidence>
<dbReference type="EMBL" id="CP031385">
    <property type="protein sequence ID" value="QPG94734.1"/>
    <property type="molecule type" value="Genomic_DNA"/>
</dbReference>
<protein>
    <submittedName>
        <fullName evidence="2">Uncharacterized protein</fullName>
    </submittedName>
</protein>
<name>A0A7S9KLY9_EPIFF</name>